<feature type="non-terminal residue" evidence="2">
    <location>
        <position position="65"/>
    </location>
</feature>
<dbReference type="InterPro" id="IPR004648">
    <property type="entry name" value="Oligpept_transpt"/>
</dbReference>
<gene>
    <name evidence="2" type="ORF">FISHEDRAFT_30835</name>
</gene>
<evidence type="ECO:0000256" key="1">
    <source>
        <dbReference type="SAM" id="Phobius"/>
    </source>
</evidence>
<organism evidence="2 3">
    <name type="scientific">Fistulina hepatica ATCC 64428</name>
    <dbReference type="NCBI Taxonomy" id="1128425"/>
    <lineage>
        <taxon>Eukaryota</taxon>
        <taxon>Fungi</taxon>
        <taxon>Dikarya</taxon>
        <taxon>Basidiomycota</taxon>
        <taxon>Agaricomycotina</taxon>
        <taxon>Agaricomycetes</taxon>
        <taxon>Agaricomycetidae</taxon>
        <taxon>Agaricales</taxon>
        <taxon>Fistulinaceae</taxon>
        <taxon>Fistulina</taxon>
    </lineage>
</organism>
<feature type="transmembrane region" description="Helical" evidence="1">
    <location>
        <begin position="18"/>
        <end position="38"/>
    </location>
</feature>
<keyword evidence="1" id="KW-0812">Transmembrane</keyword>
<proteinExistence type="predicted"/>
<accession>A0A0D6ZZA2</accession>
<dbReference type="PANTHER" id="PTHR22601">
    <property type="entry name" value="ISP4 LIKE PROTEIN"/>
    <property type="match status" value="1"/>
</dbReference>
<keyword evidence="1" id="KW-1133">Transmembrane helix</keyword>
<protein>
    <submittedName>
        <fullName evidence="2">Uncharacterized protein</fullName>
    </submittedName>
</protein>
<name>A0A0D6ZZA2_9AGAR</name>
<dbReference type="OrthoDB" id="1698992at2759"/>
<evidence type="ECO:0000313" key="3">
    <source>
        <dbReference type="Proteomes" id="UP000054144"/>
    </source>
</evidence>
<dbReference type="Proteomes" id="UP000054144">
    <property type="component" value="Unassembled WGS sequence"/>
</dbReference>
<dbReference type="AlphaFoldDB" id="A0A0D6ZZA2"/>
<sequence>ATTYAQYIPLFLSTTFVISYRLSFMSITVTLMHAVLYFRKQIWAQARRSMNKQPDMYARLVSKYP</sequence>
<evidence type="ECO:0000313" key="2">
    <source>
        <dbReference type="EMBL" id="KIY43167.1"/>
    </source>
</evidence>
<dbReference type="EMBL" id="KN882116">
    <property type="protein sequence ID" value="KIY43167.1"/>
    <property type="molecule type" value="Genomic_DNA"/>
</dbReference>
<dbReference type="GO" id="GO:0055085">
    <property type="term" value="P:transmembrane transport"/>
    <property type="evidence" value="ECO:0007669"/>
    <property type="project" value="InterPro"/>
</dbReference>
<keyword evidence="3" id="KW-1185">Reference proteome</keyword>
<feature type="non-terminal residue" evidence="2">
    <location>
        <position position="1"/>
    </location>
</feature>
<reference evidence="2 3" key="1">
    <citation type="journal article" date="2015" name="Fungal Genet. Biol.">
        <title>Evolution of novel wood decay mechanisms in Agaricales revealed by the genome sequences of Fistulina hepatica and Cylindrobasidium torrendii.</title>
        <authorList>
            <person name="Floudas D."/>
            <person name="Held B.W."/>
            <person name="Riley R."/>
            <person name="Nagy L.G."/>
            <person name="Koehler G."/>
            <person name="Ransdell A.S."/>
            <person name="Younus H."/>
            <person name="Chow J."/>
            <person name="Chiniquy J."/>
            <person name="Lipzen A."/>
            <person name="Tritt A."/>
            <person name="Sun H."/>
            <person name="Haridas S."/>
            <person name="LaButti K."/>
            <person name="Ohm R.A."/>
            <person name="Kues U."/>
            <person name="Blanchette R.A."/>
            <person name="Grigoriev I.V."/>
            <person name="Minto R.E."/>
            <person name="Hibbett D.S."/>
        </authorList>
    </citation>
    <scope>NUCLEOTIDE SEQUENCE [LARGE SCALE GENOMIC DNA]</scope>
    <source>
        <strain evidence="2 3">ATCC 64428</strain>
    </source>
</reference>
<keyword evidence="1" id="KW-0472">Membrane</keyword>